<evidence type="ECO:0000313" key="1">
    <source>
        <dbReference type="EMBL" id="MBX71844.1"/>
    </source>
</evidence>
<organism evidence="1">
    <name type="scientific">Rhizophora mucronata</name>
    <name type="common">Asiatic mangrove</name>
    <dbReference type="NCBI Taxonomy" id="61149"/>
    <lineage>
        <taxon>Eukaryota</taxon>
        <taxon>Viridiplantae</taxon>
        <taxon>Streptophyta</taxon>
        <taxon>Embryophyta</taxon>
        <taxon>Tracheophyta</taxon>
        <taxon>Spermatophyta</taxon>
        <taxon>Magnoliopsida</taxon>
        <taxon>eudicotyledons</taxon>
        <taxon>Gunneridae</taxon>
        <taxon>Pentapetalae</taxon>
        <taxon>rosids</taxon>
        <taxon>fabids</taxon>
        <taxon>Malpighiales</taxon>
        <taxon>Rhizophoraceae</taxon>
        <taxon>Rhizophora</taxon>
    </lineage>
</organism>
<protein>
    <submittedName>
        <fullName evidence="1">Uncharacterized protein</fullName>
    </submittedName>
</protein>
<accession>A0A2P2QY91</accession>
<reference evidence="1" key="1">
    <citation type="submission" date="2018-02" db="EMBL/GenBank/DDBJ databases">
        <title>Rhizophora mucronata_Transcriptome.</title>
        <authorList>
            <person name="Meera S.P."/>
            <person name="Sreeshan A."/>
            <person name="Augustine A."/>
        </authorList>
    </citation>
    <scope>NUCLEOTIDE SEQUENCE</scope>
    <source>
        <tissue evidence="1">Leaf</tissue>
    </source>
</reference>
<dbReference type="EMBL" id="GGEC01091360">
    <property type="protein sequence ID" value="MBX71844.1"/>
    <property type="molecule type" value="Transcribed_RNA"/>
</dbReference>
<sequence>MSFFPRDLEMHSCKQLKTSTSCFKT</sequence>
<dbReference type="AlphaFoldDB" id="A0A2P2QY91"/>
<proteinExistence type="predicted"/>
<name>A0A2P2QY91_RHIMU</name>